<accession>A0A1W6DY48</accession>
<proteinExistence type="predicted"/>
<dbReference type="Proteomes" id="UP000221506">
    <property type="component" value="Segment"/>
</dbReference>
<protein>
    <submittedName>
        <fullName evidence="1">Uncharacterized protein</fullName>
    </submittedName>
</protein>
<dbReference type="Gene3D" id="2.20.28.30">
    <property type="entry name" value="RNA polymerase ii, chain L"/>
    <property type="match status" value="1"/>
</dbReference>
<dbReference type="EMBL" id="KY914485">
    <property type="protein sequence ID" value="ARK07937.1"/>
    <property type="molecule type" value="Genomic_DNA"/>
</dbReference>
<gene>
    <name evidence="1" type="ORF">phiA829_117</name>
</gene>
<reference evidence="1 2" key="1">
    <citation type="submission" date="2017-04" db="EMBL/GenBank/DDBJ databases">
        <title>Complete genome sequence and characterization of temperature-dependent bacteriophage phiA8-29 infecting Aeromonas.</title>
        <authorList>
            <person name="He Y."/>
            <person name="Yang H."/>
        </authorList>
    </citation>
    <scope>NUCLEOTIDE SEQUENCE [LARGE SCALE GENOMIC DNA]</scope>
</reference>
<keyword evidence="2" id="KW-1185">Reference proteome</keyword>
<sequence length="50" mass="5496">MQIVYEGVCENCGETAVLTTETDQTPNTCPFCGGSVEYNEVSETDGEWEE</sequence>
<evidence type="ECO:0000313" key="2">
    <source>
        <dbReference type="Proteomes" id="UP000221506"/>
    </source>
</evidence>
<organism evidence="1 2">
    <name type="scientific">Aeromonas phage phiA8-29</name>
    <dbReference type="NCBI Taxonomy" id="1978922"/>
    <lineage>
        <taxon>Viruses</taxon>
        <taxon>Duplodnaviria</taxon>
        <taxon>Heunggongvirae</taxon>
        <taxon>Uroviricota</taxon>
        <taxon>Caudoviricetes</taxon>
        <taxon>Pantevenvirales</taxon>
        <taxon>Ackermannviridae</taxon>
        <taxon>Tedavirus</taxon>
        <taxon>Tedavirus A829</taxon>
    </lineage>
</organism>
<evidence type="ECO:0000313" key="1">
    <source>
        <dbReference type="EMBL" id="ARK07937.1"/>
    </source>
</evidence>
<name>A0A1W6DY48_9CAUD</name>